<dbReference type="OrthoDB" id="203381at2759"/>
<name>A0A0P1BM96_9BASI</name>
<evidence type="ECO:0000313" key="5">
    <source>
        <dbReference type="Proteomes" id="UP000054845"/>
    </source>
</evidence>
<evidence type="ECO:0000313" key="4">
    <source>
        <dbReference type="EMBL" id="CEH17383.1"/>
    </source>
</evidence>
<evidence type="ECO:0000256" key="1">
    <source>
        <dbReference type="ARBA" id="ARBA00005578"/>
    </source>
</evidence>
<dbReference type="InterPro" id="IPR002634">
    <property type="entry name" value="BolA"/>
</dbReference>
<dbReference type="InterPro" id="IPR036065">
    <property type="entry name" value="BolA-like_sf"/>
</dbReference>
<comment type="similarity">
    <text evidence="1 2">Belongs to the BolA/IbaG family.</text>
</comment>
<dbReference type="PANTHER" id="PTHR46188">
    <property type="entry name" value="BOLA-LIKE PROTEIN 3"/>
    <property type="match status" value="1"/>
</dbReference>
<dbReference type="Proteomes" id="UP000054845">
    <property type="component" value="Unassembled WGS sequence"/>
</dbReference>
<protein>
    <submittedName>
        <fullName evidence="4">BolA (Bacterial stress-induced morphogen)-related protein</fullName>
    </submittedName>
</protein>
<dbReference type="Gene3D" id="3.10.20.90">
    <property type="entry name" value="Phosphatidylinositol 3-kinase Catalytic Subunit, Chain A, domain 1"/>
    <property type="match status" value="1"/>
</dbReference>
<dbReference type="STRING" id="401625.A0A0P1BM96"/>
<sequence length="152" mass="16431">MAATSRSAILRFGGRSAFIQPAPVCAKVAAPRTSFQLSSTRAIKSSPAPERISRRFGTSSRTLADEAAAEPEKQMDDGEKHIHDLLTNRFKPEAIRVQDVSGGCGSFYAITIASREFAGKPTVQAHRLVNETLKEVISGIHGLQLKTVPIKD</sequence>
<dbReference type="AlphaFoldDB" id="A0A0P1BM96"/>
<dbReference type="InterPro" id="IPR052275">
    <property type="entry name" value="Mt_Fe-S_assembly_factor"/>
</dbReference>
<keyword evidence="5" id="KW-1185">Reference proteome</keyword>
<evidence type="ECO:0000256" key="3">
    <source>
        <dbReference type="SAM" id="MobiDB-lite"/>
    </source>
</evidence>
<dbReference type="Pfam" id="PF01722">
    <property type="entry name" value="BolA"/>
    <property type="match status" value="1"/>
</dbReference>
<dbReference type="SUPFAM" id="SSF82657">
    <property type="entry name" value="BolA-like"/>
    <property type="match status" value="1"/>
</dbReference>
<accession>A0A0P1BM96</accession>
<dbReference type="EMBL" id="CCYA01000254">
    <property type="protein sequence ID" value="CEH17383.1"/>
    <property type="molecule type" value="Genomic_DNA"/>
</dbReference>
<organism evidence="4 5">
    <name type="scientific">Ceraceosorus bombacis</name>
    <dbReference type="NCBI Taxonomy" id="401625"/>
    <lineage>
        <taxon>Eukaryota</taxon>
        <taxon>Fungi</taxon>
        <taxon>Dikarya</taxon>
        <taxon>Basidiomycota</taxon>
        <taxon>Ustilaginomycotina</taxon>
        <taxon>Exobasidiomycetes</taxon>
        <taxon>Ceraceosorales</taxon>
        <taxon>Ceraceosoraceae</taxon>
        <taxon>Ceraceosorus</taxon>
    </lineage>
</organism>
<proteinExistence type="inferred from homology"/>
<dbReference type="PANTHER" id="PTHR46188:SF1">
    <property type="entry name" value="BOLA-LIKE PROTEIN 3"/>
    <property type="match status" value="1"/>
</dbReference>
<evidence type="ECO:0000256" key="2">
    <source>
        <dbReference type="RuleBase" id="RU003860"/>
    </source>
</evidence>
<reference evidence="4 5" key="1">
    <citation type="submission" date="2014-09" db="EMBL/GenBank/DDBJ databases">
        <authorList>
            <person name="Magalhaes I.L.F."/>
            <person name="Oliveira U."/>
            <person name="Santos F.R."/>
            <person name="Vidigal T.H.D.A."/>
            <person name="Brescovit A.D."/>
            <person name="Santos A.J."/>
        </authorList>
    </citation>
    <scope>NUCLEOTIDE SEQUENCE [LARGE SCALE GENOMIC DNA]</scope>
</reference>
<dbReference type="GO" id="GO:0005759">
    <property type="term" value="C:mitochondrial matrix"/>
    <property type="evidence" value="ECO:0007669"/>
    <property type="project" value="TreeGrafter"/>
</dbReference>
<feature type="region of interest" description="Disordered" evidence="3">
    <location>
        <begin position="38"/>
        <end position="77"/>
    </location>
</feature>